<protein>
    <submittedName>
        <fullName evidence="1">Uncharacterized protein</fullName>
    </submittedName>
</protein>
<proteinExistence type="predicted"/>
<dbReference type="KEGG" id="sve:SVEN_5597"/>
<dbReference type="AlphaFoldDB" id="F2R874"/>
<dbReference type="STRING" id="953739.SVEN_5597"/>
<evidence type="ECO:0000313" key="2">
    <source>
        <dbReference type="Proteomes" id="UP000006854"/>
    </source>
</evidence>
<keyword evidence="2" id="KW-1185">Reference proteome</keyword>
<dbReference type="Proteomes" id="UP000006854">
    <property type="component" value="Chromosome"/>
</dbReference>
<organism evidence="1 2">
    <name type="scientific">Streptomyces venezuelae (strain ATCC 10712 / CBS 650.69 / DSM 40230 / JCM 4526 / NBRC 13096 / PD 04745)</name>
    <dbReference type="NCBI Taxonomy" id="953739"/>
    <lineage>
        <taxon>Bacteria</taxon>
        <taxon>Bacillati</taxon>
        <taxon>Actinomycetota</taxon>
        <taxon>Actinomycetes</taxon>
        <taxon>Kitasatosporales</taxon>
        <taxon>Streptomycetaceae</taxon>
        <taxon>Streptomyces</taxon>
    </lineage>
</organism>
<dbReference type="GeneID" id="51866156"/>
<evidence type="ECO:0000313" key="1">
    <source>
        <dbReference type="EMBL" id="CCA58883.1"/>
    </source>
</evidence>
<sequence>MTSTHEADREWVADAPPASVLTLASQTTRFRDRLAALQFGESSAPARALDLAERAGALRQAAESVAAELGTVRIYRSPALGDTFSRLRLLAAQAQLADEHLT</sequence>
<reference evidence="1 2" key="1">
    <citation type="journal article" date="2011" name="BMC Genomics">
        <title>Genome-wide analysis of the role of GlnR in Streptomyces venezuelae provides new insights into global nitrogen regulation in actinomycetes.</title>
        <authorList>
            <person name="Pullan S.T."/>
            <person name="Bibb M.J."/>
            <person name="Merrick M."/>
        </authorList>
    </citation>
    <scope>NUCLEOTIDE SEQUENCE [LARGE SCALE GENOMIC DNA]</scope>
    <source>
        <strain evidence="2">ATCC 10712 / CBS 650.69 / DSM 40230 / JCM 4526 / NBRC 13096 / PD 04745</strain>
    </source>
</reference>
<name>F2R874_STRVP</name>
<dbReference type="PATRIC" id="fig|953739.5.peg.823"/>
<dbReference type="HOGENOM" id="CLU_2275996_0_0_11"/>
<dbReference type="EMBL" id="FR845719">
    <property type="protein sequence ID" value="CCA58883.1"/>
    <property type="molecule type" value="Genomic_DNA"/>
</dbReference>
<gene>
    <name evidence="1" type="ordered locus">SVEN_5597</name>
</gene>
<dbReference type="RefSeq" id="WP_015036778.1">
    <property type="nucleotide sequence ID" value="NC_018750.1"/>
</dbReference>
<accession>F2R874</accession>